<keyword evidence="3 9" id="KW-0812">Transmembrane</keyword>
<proteinExistence type="predicted"/>
<comment type="subcellular location">
    <subcellularLocation>
        <location evidence="1">Membrane</location>
        <topology evidence="1">Multi-pass membrane protein</topology>
    </subcellularLocation>
</comment>
<keyword evidence="4 9" id="KW-1133">Transmembrane helix</keyword>
<keyword evidence="7" id="KW-0407">Ion channel</keyword>
<dbReference type="SUPFAM" id="SSF81324">
    <property type="entry name" value="Voltage-gated potassium channels"/>
    <property type="match status" value="2"/>
</dbReference>
<sequence length="753" mass="87220">MKAERVITRSKSGFPIGGMESRSMGNSEWVSAHPSDNIFLDFNLDAIVEDYEKLRRQADFGTSGQHTERYTKYGDDDDDDDDDENRINSNVMKITVRYRAFYKIWLKIFPRIHALLFNVLAPLTFIMLLTWVLGWFLAKFEMTGEIKNNDEIMRNEYILSDYPYDKTLNLIFTLPTLCFQYYLDELGSKKEKNGKNEDDDIDFNSSDTDISFNYNWSAVLEHVQGIGTDESGRYPLSNLSELVDFDFPSLDKEDKYSDDRNSNMEVTLGDIKRYLGICTESGADIVTNFVNHTAKEVRAASNSMTFNWMRCWDVSSHNPIFPKNEHLKASLNQSSFYRESWEQNRKELKNNYYTKFECTEEDTDCIEKSYNQAIANATGSSGCDVNAGSAAWFWFVFMTTVGYGNQSPETSKGRALVGLLGWICIILWAIILYFAGRTVGIIIDDLFRKCRCRVMTGDLQCVVIWATVSGIWICVIGEFFQYWMELRGNPHYYGSIYNLADFIPKYTNRNQTNITHNESLNVVPKGQAYWFSYISLLTVGLGDFYLTSELLFMSDVFIWELLFLVGFTFLSTFLGQLTDMISNSFPDSGSALTKRLMNTKLVKKKEIQFKKENLSGIEKLEKLVEIMDNDNKKLVADRVTRIRVKQNILVHLLYQTKIEMDHYERRGERHEHLSYAKVVQEENMLSEVLSETKKEREDQERYRRTEVSEFPPPGSARNKSYLDGPEFEDVARKLKLRTGKKSVKKRMAPSTYI</sequence>
<dbReference type="GO" id="GO:0015271">
    <property type="term" value="F:outward rectifier potassium channel activity"/>
    <property type="evidence" value="ECO:0007669"/>
    <property type="project" value="TreeGrafter"/>
</dbReference>
<protein>
    <recommendedName>
        <fullName evidence="10">Potassium channel domain-containing protein</fullName>
    </recommendedName>
</protein>
<dbReference type="GO" id="GO:0005886">
    <property type="term" value="C:plasma membrane"/>
    <property type="evidence" value="ECO:0007669"/>
    <property type="project" value="TreeGrafter"/>
</dbReference>
<evidence type="ECO:0000256" key="9">
    <source>
        <dbReference type="SAM" id="Phobius"/>
    </source>
</evidence>
<keyword evidence="5" id="KW-0406">Ion transport</keyword>
<feature type="transmembrane region" description="Helical" evidence="9">
    <location>
        <begin position="528"/>
        <end position="546"/>
    </location>
</feature>
<dbReference type="GO" id="GO:0030322">
    <property type="term" value="P:stabilization of membrane potential"/>
    <property type="evidence" value="ECO:0007669"/>
    <property type="project" value="TreeGrafter"/>
</dbReference>
<evidence type="ECO:0000256" key="1">
    <source>
        <dbReference type="ARBA" id="ARBA00004141"/>
    </source>
</evidence>
<evidence type="ECO:0000256" key="7">
    <source>
        <dbReference type="ARBA" id="ARBA00023303"/>
    </source>
</evidence>
<evidence type="ECO:0000256" key="4">
    <source>
        <dbReference type="ARBA" id="ARBA00022989"/>
    </source>
</evidence>
<evidence type="ECO:0000256" key="8">
    <source>
        <dbReference type="SAM" id="MobiDB-lite"/>
    </source>
</evidence>
<feature type="compositionally biased region" description="Acidic residues" evidence="8">
    <location>
        <begin position="75"/>
        <end position="84"/>
    </location>
</feature>
<evidence type="ECO:0000259" key="10">
    <source>
        <dbReference type="Pfam" id="PF07885"/>
    </source>
</evidence>
<feature type="transmembrane region" description="Helical" evidence="9">
    <location>
        <begin position="115"/>
        <end position="138"/>
    </location>
</feature>
<dbReference type="Pfam" id="PF07885">
    <property type="entry name" value="Ion_trans_2"/>
    <property type="match status" value="1"/>
</dbReference>
<accession>A0A7S4AT51</accession>
<feature type="region of interest" description="Disordered" evidence="8">
    <location>
        <begin position="691"/>
        <end position="724"/>
    </location>
</feature>
<dbReference type="Gene3D" id="1.10.287.70">
    <property type="match status" value="1"/>
</dbReference>
<feature type="domain" description="Potassium channel" evidence="10">
    <location>
        <begin position="385"/>
        <end position="437"/>
    </location>
</feature>
<dbReference type="InterPro" id="IPR003280">
    <property type="entry name" value="2pore_dom_K_chnl"/>
</dbReference>
<keyword evidence="2" id="KW-0813">Transport</keyword>
<evidence type="ECO:0000256" key="5">
    <source>
        <dbReference type="ARBA" id="ARBA00023065"/>
    </source>
</evidence>
<dbReference type="PANTHER" id="PTHR11003">
    <property type="entry name" value="POTASSIUM CHANNEL, SUBFAMILY K"/>
    <property type="match status" value="1"/>
</dbReference>
<feature type="region of interest" description="Disordered" evidence="8">
    <location>
        <begin position="65"/>
        <end position="84"/>
    </location>
</feature>
<reference evidence="11" key="1">
    <citation type="submission" date="2021-01" db="EMBL/GenBank/DDBJ databases">
        <authorList>
            <person name="Corre E."/>
            <person name="Pelletier E."/>
            <person name="Niang G."/>
            <person name="Scheremetjew M."/>
            <person name="Finn R."/>
            <person name="Kale V."/>
            <person name="Holt S."/>
            <person name="Cochrane G."/>
            <person name="Meng A."/>
            <person name="Brown T."/>
            <person name="Cohen L."/>
        </authorList>
    </citation>
    <scope>NUCLEOTIDE SEQUENCE</scope>
    <source>
        <strain evidence="11">10249 10 AB</strain>
    </source>
</reference>
<dbReference type="InterPro" id="IPR013099">
    <property type="entry name" value="K_chnl_dom"/>
</dbReference>
<keyword evidence="6 9" id="KW-0472">Membrane</keyword>
<evidence type="ECO:0000256" key="2">
    <source>
        <dbReference type="ARBA" id="ARBA00022448"/>
    </source>
</evidence>
<feature type="transmembrane region" description="Helical" evidence="9">
    <location>
        <begin position="558"/>
        <end position="577"/>
    </location>
</feature>
<feature type="transmembrane region" description="Helical" evidence="9">
    <location>
        <begin position="415"/>
        <end position="436"/>
    </location>
</feature>
<dbReference type="PANTHER" id="PTHR11003:SF345">
    <property type="entry name" value="TWIK FAMILY OF POTASSIUM CHANNELS PROTEIN 18"/>
    <property type="match status" value="1"/>
</dbReference>
<dbReference type="EMBL" id="HBIX01027919">
    <property type="protein sequence ID" value="CAE0726096.1"/>
    <property type="molecule type" value="Transcribed_RNA"/>
</dbReference>
<dbReference type="GO" id="GO:0022841">
    <property type="term" value="F:potassium ion leak channel activity"/>
    <property type="evidence" value="ECO:0007669"/>
    <property type="project" value="TreeGrafter"/>
</dbReference>
<feature type="compositionally biased region" description="Basic and acidic residues" evidence="8">
    <location>
        <begin position="691"/>
        <end position="707"/>
    </location>
</feature>
<evidence type="ECO:0000313" key="11">
    <source>
        <dbReference type="EMBL" id="CAE0726096.1"/>
    </source>
</evidence>
<evidence type="ECO:0000256" key="6">
    <source>
        <dbReference type="ARBA" id="ARBA00023136"/>
    </source>
</evidence>
<feature type="transmembrane region" description="Helical" evidence="9">
    <location>
        <begin position="457"/>
        <end position="483"/>
    </location>
</feature>
<evidence type="ECO:0000256" key="3">
    <source>
        <dbReference type="ARBA" id="ARBA00022692"/>
    </source>
</evidence>
<gene>
    <name evidence="11" type="ORF">PAUS00366_LOCUS18853</name>
</gene>
<name>A0A7S4AT51_9STRA</name>
<organism evidence="11">
    <name type="scientific">Pseudo-nitzschia australis</name>
    <dbReference type="NCBI Taxonomy" id="44445"/>
    <lineage>
        <taxon>Eukaryota</taxon>
        <taxon>Sar</taxon>
        <taxon>Stramenopiles</taxon>
        <taxon>Ochrophyta</taxon>
        <taxon>Bacillariophyta</taxon>
        <taxon>Bacillariophyceae</taxon>
        <taxon>Bacillariophycidae</taxon>
        <taxon>Bacillariales</taxon>
        <taxon>Bacillariaceae</taxon>
        <taxon>Pseudo-nitzschia</taxon>
    </lineage>
</organism>
<dbReference type="AlphaFoldDB" id="A0A7S4AT51"/>